<accession>A0A8S5NTB7</accession>
<protein>
    <recommendedName>
        <fullName evidence="2">Tail fiber protein</fullName>
    </recommendedName>
</protein>
<sequence>MATKTSNYEFNKPEQNDFYDVDVQNENWDKVDEELSEFDDSGVTEDIKSFPDFLSKFVTGNKVAITLRNLKAGLQFVLHAGQIVNNCVTDNTGLPLSAAQGKALKDLIDTTNNNLSKLNGKMLGSNYVMNYSDFSDLSVNVYSVETFATTPSGNAPENNVGDFRITRLGMNNSKYNTFILTSPRYKTSVSMSQEFYVGNFWDGIWMGWERLANKSALDNLTSLYNTTKANYEKGSTFLDDIGPLSFPSQLKHAGFYKLPTMTADVNADAGSETMTEYTTGDFCGLLLGADINTTDGCVYGTLIVSSPRIKSAIWVGSIWQKKFISWYKIGKS</sequence>
<dbReference type="Pfam" id="PF22337">
    <property type="entry name" value="Phage_fiber_rpt"/>
    <property type="match status" value="1"/>
</dbReference>
<organism evidence="1">
    <name type="scientific">Siphoviridae sp. ct1TR2</name>
    <dbReference type="NCBI Taxonomy" id="2825309"/>
    <lineage>
        <taxon>Viruses</taxon>
        <taxon>Duplodnaviria</taxon>
        <taxon>Heunggongvirae</taxon>
        <taxon>Uroviricota</taxon>
        <taxon>Caudoviricetes</taxon>
    </lineage>
</organism>
<proteinExistence type="predicted"/>
<evidence type="ECO:0008006" key="2">
    <source>
        <dbReference type="Google" id="ProtNLM"/>
    </source>
</evidence>
<dbReference type="EMBL" id="BK015245">
    <property type="protein sequence ID" value="DAD97644.1"/>
    <property type="molecule type" value="Genomic_DNA"/>
</dbReference>
<evidence type="ECO:0000313" key="1">
    <source>
        <dbReference type="EMBL" id="DAD97644.1"/>
    </source>
</evidence>
<reference evidence="1" key="1">
    <citation type="journal article" date="2021" name="Proc. Natl. Acad. Sci. U.S.A.">
        <title>A Catalog of Tens of Thousands of Viruses from Human Metagenomes Reveals Hidden Associations with Chronic Diseases.</title>
        <authorList>
            <person name="Tisza M.J."/>
            <person name="Buck C.B."/>
        </authorList>
    </citation>
    <scope>NUCLEOTIDE SEQUENCE</scope>
    <source>
        <strain evidence="1">Ct1TR2</strain>
    </source>
</reference>
<name>A0A8S5NTB7_9CAUD</name>
<dbReference type="InterPro" id="IPR054500">
    <property type="entry name" value="Phage_fiber_rpt"/>
</dbReference>